<dbReference type="InterPro" id="IPR036390">
    <property type="entry name" value="WH_DNA-bd_sf"/>
</dbReference>
<reference evidence="6" key="1">
    <citation type="submission" date="2021-11" db="EMBL/GenBank/DDBJ databases">
        <title>Draft genome sequence of Alcaligenes endophyticus type strain CCUG 75668T.</title>
        <authorList>
            <person name="Salva-Serra F."/>
            <person name="Duran R.E."/>
            <person name="Seeger M."/>
            <person name="Moore E.R.B."/>
            <person name="Jaen-Luchoro D."/>
        </authorList>
    </citation>
    <scope>NUCLEOTIDE SEQUENCE</scope>
    <source>
        <strain evidence="6">CCUG 75668</strain>
    </source>
</reference>
<dbReference type="PANTHER" id="PTHR30427">
    <property type="entry name" value="TRANSCRIPTIONAL ACTIVATOR PROTEIN LYSR"/>
    <property type="match status" value="1"/>
</dbReference>
<dbReference type="EMBL" id="JAJHNU010000001">
    <property type="protein sequence ID" value="MDN4119703.1"/>
    <property type="molecule type" value="Genomic_DNA"/>
</dbReference>
<dbReference type="Gene3D" id="3.40.190.10">
    <property type="entry name" value="Periplasmic binding protein-like II"/>
    <property type="match status" value="2"/>
</dbReference>
<dbReference type="SUPFAM" id="SSF46785">
    <property type="entry name" value="Winged helix' DNA-binding domain"/>
    <property type="match status" value="1"/>
</dbReference>
<dbReference type="SUPFAM" id="SSF53850">
    <property type="entry name" value="Periplasmic binding protein-like II"/>
    <property type="match status" value="1"/>
</dbReference>
<evidence type="ECO:0000256" key="2">
    <source>
        <dbReference type="ARBA" id="ARBA00023015"/>
    </source>
</evidence>
<keyword evidence="3" id="KW-0238">DNA-binding</keyword>
<comment type="caution">
    <text evidence="6">The sequence shown here is derived from an EMBL/GenBank/DDBJ whole genome shotgun (WGS) entry which is preliminary data.</text>
</comment>
<protein>
    <submittedName>
        <fullName evidence="6">LysR family transcriptional regulator</fullName>
    </submittedName>
</protein>
<dbReference type="PANTHER" id="PTHR30427:SF1">
    <property type="entry name" value="TRANSCRIPTIONAL ACTIVATOR PROTEIN LYSR"/>
    <property type="match status" value="1"/>
</dbReference>
<sequence>MEIRQLEAFAAVMSAGSVTAAGKLLDRSQPVVSRQVQELEQELGFKLFTRTRPQVTLTEKGRDFYQEVRPLLVNLEILESRAREIGRGGLRPLRIGATRSLSVGLVPQTLARLEASTPLFKQKLSFETVSTEHIVGLIHEGKIDLGVTSLPLDTDPCVVHWSGQAPMQLALPSTHSLADQTQVTLADIHNTVLISIHNKQGLRHRQASALMRACSTLEEVRHIEVSSAADAMILVEQGLGVALVDPFTATGLRLANVVVRPIDMYIPYMMGVISLRGRIVRPDAKQMIEAMLQYAQACIPRFALGGDHGLPSMPDPFTALD</sequence>
<evidence type="ECO:0000313" key="6">
    <source>
        <dbReference type="EMBL" id="MDN4119703.1"/>
    </source>
</evidence>
<name>A0ABT8EEM0_9BURK</name>
<dbReference type="Pfam" id="PF03466">
    <property type="entry name" value="LysR_substrate"/>
    <property type="match status" value="1"/>
</dbReference>
<accession>A0ABT8EEM0</accession>
<evidence type="ECO:0000313" key="7">
    <source>
        <dbReference type="Proteomes" id="UP001168613"/>
    </source>
</evidence>
<dbReference type="InterPro" id="IPR005119">
    <property type="entry name" value="LysR_subst-bd"/>
</dbReference>
<organism evidence="6 7">
    <name type="scientific">Alcaligenes endophyticus</name>
    <dbReference type="NCBI Taxonomy" id="1929088"/>
    <lineage>
        <taxon>Bacteria</taxon>
        <taxon>Pseudomonadati</taxon>
        <taxon>Pseudomonadota</taxon>
        <taxon>Betaproteobacteria</taxon>
        <taxon>Burkholderiales</taxon>
        <taxon>Alcaligenaceae</taxon>
        <taxon>Alcaligenes</taxon>
    </lineage>
</organism>
<comment type="similarity">
    <text evidence="1">Belongs to the LysR transcriptional regulatory family.</text>
</comment>
<dbReference type="InterPro" id="IPR000847">
    <property type="entry name" value="LysR_HTH_N"/>
</dbReference>
<dbReference type="Gene3D" id="1.10.10.10">
    <property type="entry name" value="Winged helix-like DNA-binding domain superfamily/Winged helix DNA-binding domain"/>
    <property type="match status" value="1"/>
</dbReference>
<dbReference type="Pfam" id="PF00126">
    <property type="entry name" value="HTH_1"/>
    <property type="match status" value="1"/>
</dbReference>
<proteinExistence type="inferred from homology"/>
<keyword evidence="2" id="KW-0805">Transcription regulation</keyword>
<keyword evidence="7" id="KW-1185">Reference proteome</keyword>
<keyword evidence="4" id="KW-0804">Transcription</keyword>
<evidence type="ECO:0000256" key="3">
    <source>
        <dbReference type="ARBA" id="ARBA00023125"/>
    </source>
</evidence>
<dbReference type="Proteomes" id="UP001168613">
    <property type="component" value="Unassembled WGS sequence"/>
</dbReference>
<dbReference type="PRINTS" id="PR00039">
    <property type="entry name" value="HTHLYSR"/>
</dbReference>
<dbReference type="InterPro" id="IPR036388">
    <property type="entry name" value="WH-like_DNA-bd_sf"/>
</dbReference>
<feature type="domain" description="HTH lysR-type" evidence="5">
    <location>
        <begin position="1"/>
        <end position="58"/>
    </location>
</feature>
<evidence type="ECO:0000256" key="1">
    <source>
        <dbReference type="ARBA" id="ARBA00009437"/>
    </source>
</evidence>
<dbReference type="PROSITE" id="PS50931">
    <property type="entry name" value="HTH_LYSR"/>
    <property type="match status" value="1"/>
</dbReference>
<gene>
    <name evidence="6" type="ORF">LMS43_00220</name>
</gene>
<evidence type="ECO:0000259" key="5">
    <source>
        <dbReference type="PROSITE" id="PS50931"/>
    </source>
</evidence>
<dbReference type="RefSeq" id="WP_266124620.1">
    <property type="nucleotide sequence ID" value="NZ_JAJHNU010000001.1"/>
</dbReference>
<evidence type="ECO:0000256" key="4">
    <source>
        <dbReference type="ARBA" id="ARBA00023163"/>
    </source>
</evidence>